<comment type="caution">
    <text evidence="2">The sequence shown here is derived from an EMBL/GenBank/DDBJ whole genome shotgun (WGS) entry which is preliminary data.</text>
</comment>
<dbReference type="Proteomes" id="UP000554482">
    <property type="component" value="Unassembled WGS sequence"/>
</dbReference>
<sequence length="105" mass="11545">MNLEISFSMQKKLNPDISTGNTPTFPLSIISEKPRSASQAQTPTSNGFLSLFLLRTSPILLKFSSPSFNSSKPEQPKKGKLKFLLPNSESPPGKLQRNKGALRDL</sequence>
<name>A0A7J6V1Q9_THATH</name>
<evidence type="ECO:0000313" key="2">
    <source>
        <dbReference type="EMBL" id="KAF5178929.1"/>
    </source>
</evidence>
<evidence type="ECO:0000256" key="1">
    <source>
        <dbReference type="SAM" id="MobiDB-lite"/>
    </source>
</evidence>
<dbReference type="AlphaFoldDB" id="A0A7J6V1Q9"/>
<keyword evidence="3" id="KW-1185">Reference proteome</keyword>
<accession>A0A7J6V1Q9</accession>
<dbReference type="EMBL" id="JABWDY010039410">
    <property type="protein sequence ID" value="KAF5178929.1"/>
    <property type="molecule type" value="Genomic_DNA"/>
</dbReference>
<reference evidence="2 3" key="1">
    <citation type="submission" date="2020-06" db="EMBL/GenBank/DDBJ databases">
        <title>Transcriptomic and genomic resources for Thalictrum thalictroides and T. hernandezii: Facilitating candidate gene discovery in an emerging model plant lineage.</title>
        <authorList>
            <person name="Arias T."/>
            <person name="Riano-Pachon D.M."/>
            <person name="Di Stilio V.S."/>
        </authorList>
    </citation>
    <scope>NUCLEOTIDE SEQUENCE [LARGE SCALE GENOMIC DNA]</scope>
    <source>
        <strain evidence="3">cv. WT478/WT964</strain>
        <tissue evidence="2">Leaves</tissue>
    </source>
</reference>
<evidence type="ECO:0000313" key="3">
    <source>
        <dbReference type="Proteomes" id="UP000554482"/>
    </source>
</evidence>
<organism evidence="2 3">
    <name type="scientific">Thalictrum thalictroides</name>
    <name type="common">Rue-anemone</name>
    <name type="synonym">Anemone thalictroides</name>
    <dbReference type="NCBI Taxonomy" id="46969"/>
    <lineage>
        <taxon>Eukaryota</taxon>
        <taxon>Viridiplantae</taxon>
        <taxon>Streptophyta</taxon>
        <taxon>Embryophyta</taxon>
        <taxon>Tracheophyta</taxon>
        <taxon>Spermatophyta</taxon>
        <taxon>Magnoliopsida</taxon>
        <taxon>Ranunculales</taxon>
        <taxon>Ranunculaceae</taxon>
        <taxon>Thalictroideae</taxon>
        <taxon>Thalictrum</taxon>
    </lineage>
</organism>
<gene>
    <name evidence="2" type="ORF">FRX31_031484</name>
</gene>
<feature type="region of interest" description="Disordered" evidence="1">
    <location>
        <begin position="65"/>
        <end position="105"/>
    </location>
</feature>
<protein>
    <submittedName>
        <fullName evidence="2">Uncharacterized protein</fullName>
    </submittedName>
</protein>
<proteinExistence type="predicted"/>